<proteinExistence type="predicted"/>
<dbReference type="Pfam" id="PF00550">
    <property type="entry name" value="PP-binding"/>
    <property type="match status" value="1"/>
</dbReference>
<dbReference type="SMART" id="SM00823">
    <property type="entry name" value="PKS_PP"/>
    <property type="match status" value="1"/>
</dbReference>
<dbReference type="FunFam" id="3.40.50.12780:FF:000012">
    <property type="entry name" value="Non-ribosomal peptide synthetase"/>
    <property type="match status" value="1"/>
</dbReference>
<dbReference type="Proteomes" id="UP000324233">
    <property type="component" value="Chromosome"/>
</dbReference>
<dbReference type="PANTHER" id="PTHR45527">
    <property type="entry name" value="NONRIBOSOMAL PEPTIDE SYNTHETASE"/>
    <property type="match status" value="1"/>
</dbReference>
<dbReference type="PROSITE" id="PS00455">
    <property type="entry name" value="AMP_BINDING"/>
    <property type="match status" value="1"/>
</dbReference>
<dbReference type="FunFam" id="2.30.38.10:FF:000001">
    <property type="entry name" value="Non-ribosomal peptide synthetase PvdI"/>
    <property type="match status" value="1"/>
</dbReference>
<dbReference type="PANTHER" id="PTHR45527:SF1">
    <property type="entry name" value="FATTY ACID SYNTHASE"/>
    <property type="match status" value="1"/>
</dbReference>
<dbReference type="InterPro" id="IPR045851">
    <property type="entry name" value="AMP-bd_C_sf"/>
</dbReference>
<dbReference type="SUPFAM" id="SSF56801">
    <property type="entry name" value="Acetyl-CoA synthetase-like"/>
    <property type="match status" value="1"/>
</dbReference>
<dbReference type="Gene3D" id="3.30.300.30">
    <property type="match status" value="1"/>
</dbReference>
<dbReference type="InterPro" id="IPR001242">
    <property type="entry name" value="Condensation_dom"/>
</dbReference>
<dbReference type="Gene3D" id="2.30.38.10">
    <property type="entry name" value="Luciferase, Domain 3"/>
    <property type="match status" value="1"/>
</dbReference>
<name>A0A5B9W289_9BACT</name>
<dbReference type="InterPro" id="IPR000873">
    <property type="entry name" value="AMP-dep_synth/lig_dom"/>
</dbReference>
<dbReference type="InterPro" id="IPR020845">
    <property type="entry name" value="AMP-binding_CS"/>
</dbReference>
<dbReference type="PROSITE" id="PS50075">
    <property type="entry name" value="CARRIER"/>
    <property type="match status" value="1"/>
</dbReference>
<dbReference type="SUPFAM" id="SSF47336">
    <property type="entry name" value="ACP-like"/>
    <property type="match status" value="1"/>
</dbReference>
<keyword evidence="6" id="KW-1185">Reference proteome</keyword>
<accession>A0A5B9W289</accession>
<dbReference type="FunFam" id="3.30.559.10:FF:000012">
    <property type="entry name" value="Non-ribosomal peptide synthetase"/>
    <property type="match status" value="1"/>
</dbReference>
<evidence type="ECO:0000256" key="3">
    <source>
        <dbReference type="SAM" id="MobiDB-lite"/>
    </source>
</evidence>
<dbReference type="GO" id="GO:0003824">
    <property type="term" value="F:catalytic activity"/>
    <property type="evidence" value="ECO:0007669"/>
    <property type="project" value="InterPro"/>
</dbReference>
<dbReference type="InterPro" id="IPR023213">
    <property type="entry name" value="CAT-like_dom_sf"/>
</dbReference>
<dbReference type="Pfam" id="PF00501">
    <property type="entry name" value="AMP-binding"/>
    <property type="match status" value="1"/>
</dbReference>
<dbReference type="GO" id="GO:0031177">
    <property type="term" value="F:phosphopantetheine binding"/>
    <property type="evidence" value="ECO:0007669"/>
    <property type="project" value="InterPro"/>
</dbReference>
<dbReference type="CDD" id="cd19531">
    <property type="entry name" value="LCL_NRPS-like"/>
    <property type="match status" value="1"/>
</dbReference>
<keyword evidence="1" id="KW-0596">Phosphopantetheine</keyword>
<evidence type="ECO:0000256" key="2">
    <source>
        <dbReference type="ARBA" id="ARBA00022553"/>
    </source>
</evidence>
<evidence type="ECO:0000313" key="5">
    <source>
        <dbReference type="EMBL" id="QEH34736.1"/>
    </source>
</evidence>
<sequence length="1110" mass="118489">MNAPVQAETRGLDREPAARPLEPLHRAFERQAARTPEAVALRAATGEVSYRELNDRANQLARRLKAMGVGPDVLVGVCLPRSAEMVVGLLAALKAGGAYVPLDPSYPADRLAYMLEDSAAAVLLTEDRLAGSLADFAGPTLFLDRDAPGLAEEIDADLPGDTRPGDLAYVIYTSGSTGRPKGVMITHGGLTNYLGWCVRAYAMAGGRGAPVHSSISFDLTVTALWGPLLAGGRVDLLDESLGLEQLRDAFREPRDDGVVKITPAHLKWLGDQLKPEEAAGRTRVFVIGGEQLTAAHVAFWHEHAPGTALVNEYGPTETVVGCCVYRIPAGPVESLPPVIPIGRPAAGARLYVLDAGMEPVPPGLAGELYIGGPGVARGYLKRPGLTAEKFVPDPFSAEPGARLYRTGDLARYRPDGQFEYLGRVDRQVKVRGYRIEPGEIESALALHELIREAAVVPREDAGGTTVLAAYVVPRGDMAGLPPAAELRAWLAGRLPEYMVPATFTAIEALPLTPNGKLDPGALPEPGEAAPAPGLASRPASGPVEEGVAALAAELLGTGPLGASDNFFDRGGHSLLAAQLLGRLRQTFGVEVPLRAFVDDATVAGLARRIEAALAGGARVDEPPIERLPRDGSPLPASFAQQRLWYLDQLSPGDVSYNIHLAVRLEGELDADALSRAIAEIVRRHETLRTTFVAIEGVPHQRIAEAGTSPAIEFESLDGAGEAALRERLRELGRQPFDLANGPLFHARLLRLGEGDHALSLVLHHVVSDGWSTGVLIREATALYEAFRRGEPSPLPELPVQYADFASWQRRALSGDALNSHLAFWRDRLAGCVPPEIPADRPESAQAQGLAGEARARVEPAALGTVKRLAREGGATLYMALLAALDALLARYTGSDDVAVGTPVAGRSRPEAEGLVGFFVNTLVVRSDLSGSPGFRRLLARVRRDALDAYAHQDLPFERLVGELHASGGGEFPFRVMLVLQNAPLPPLEAAGLRLSPIELPADVAKFDATLYAQEQAGGLELILEYRAERYEAATMERLLACYVTLLEGAAADPDRPIDAIPLLTPQERETMAGRWRGPDDDEDGGIFDLDALDEAELDALLAELDGEDAP</sequence>
<feature type="domain" description="Carrier" evidence="4">
    <location>
        <begin position="538"/>
        <end position="613"/>
    </location>
</feature>
<dbReference type="Gene3D" id="3.30.559.10">
    <property type="entry name" value="Chloramphenicol acetyltransferase-like domain"/>
    <property type="match status" value="1"/>
</dbReference>
<organism evidence="5 6">
    <name type="scientific">Aquisphaera giovannonii</name>
    <dbReference type="NCBI Taxonomy" id="406548"/>
    <lineage>
        <taxon>Bacteria</taxon>
        <taxon>Pseudomonadati</taxon>
        <taxon>Planctomycetota</taxon>
        <taxon>Planctomycetia</taxon>
        <taxon>Isosphaerales</taxon>
        <taxon>Isosphaeraceae</taxon>
        <taxon>Aquisphaera</taxon>
    </lineage>
</organism>
<dbReference type="NCBIfam" id="TIGR01733">
    <property type="entry name" value="AA-adenyl-dom"/>
    <property type="match status" value="1"/>
</dbReference>
<dbReference type="InterPro" id="IPR036736">
    <property type="entry name" value="ACP-like_sf"/>
</dbReference>
<dbReference type="CDD" id="cd05930">
    <property type="entry name" value="A_NRPS"/>
    <property type="match status" value="1"/>
</dbReference>
<dbReference type="GO" id="GO:0005829">
    <property type="term" value="C:cytosol"/>
    <property type="evidence" value="ECO:0007669"/>
    <property type="project" value="TreeGrafter"/>
</dbReference>
<dbReference type="InterPro" id="IPR020806">
    <property type="entry name" value="PKS_PP-bd"/>
</dbReference>
<dbReference type="GO" id="GO:0043041">
    <property type="term" value="P:amino acid activation for nonribosomal peptide biosynthetic process"/>
    <property type="evidence" value="ECO:0007669"/>
    <property type="project" value="TreeGrafter"/>
</dbReference>
<dbReference type="Gene3D" id="3.40.50.980">
    <property type="match status" value="2"/>
</dbReference>
<dbReference type="InterPro" id="IPR025110">
    <property type="entry name" value="AMP-bd_C"/>
</dbReference>
<dbReference type="PRINTS" id="PR00154">
    <property type="entry name" value="AMPBINDING"/>
</dbReference>
<dbReference type="AlphaFoldDB" id="A0A5B9W289"/>
<dbReference type="KEGG" id="agv:OJF2_32780"/>
<dbReference type="GO" id="GO:0044550">
    <property type="term" value="P:secondary metabolite biosynthetic process"/>
    <property type="evidence" value="ECO:0007669"/>
    <property type="project" value="TreeGrafter"/>
</dbReference>
<dbReference type="InterPro" id="IPR020459">
    <property type="entry name" value="AMP-binding"/>
</dbReference>
<dbReference type="EMBL" id="CP042997">
    <property type="protein sequence ID" value="QEH34736.1"/>
    <property type="molecule type" value="Genomic_DNA"/>
</dbReference>
<evidence type="ECO:0000259" key="4">
    <source>
        <dbReference type="PROSITE" id="PS50075"/>
    </source>
</evidence>
<evidence type="ECO:0000256" key="1">
    <source>
        <dbReference type="ARBA" id="ARBA00022450"/>
    </source>
</evidence>
<gene>
    <name evidence="5" type="primary">lgrB_2</name>
    <name evidence="5" type="ORF">OJF2_32780</name>
</gene>
<feature type="region of interest" description="Disordered" evidence="3">
    <location>
        <begin position="516"/>
        <end position="540"/>
    </location>
</feature>
<keyword evidence="2" id="KW-0597">Phosphoprotein</keyword>
<dbReference type="Gene3D" id="3.30.559.30">
    <property type="entry name" value="Nonribosomal peptide synthetase, condensation domain"/>
    <property type="match status" value="1"/>
</dbReference>
<dbReference type="RefSeq" id="WP_168221837.1">
    <property type="nucleotide sequence ID" value="NZ_CP042997.1"/>
</dbReference>
<dbReference type="InterPro" id="IPR010071">
    <property type="entry name" value="AA_adenyl_dom"/>
</dbReference>
<dbReference type="InterPro" id="IPR009081">
    <property type="entry name" value="PP-bd_ACP"/>
</dbReference>
<reference evidence="5 6" key="1">
    <citation type="submission" date="2019-08" db="EMBL/GenBank/DDBJ databases">
        <title>Deep-cultivation of Planctomycetes and their phenomic and genomic characterization uncovers novel biology.</title>
        <authorList>
            <person name="Wiegand S."/>
            <person name="Jogler M."/>
            <person name="Boedeker C."/>
            <person name="Pinto D."/>
            <person name="Vollmers J."/>
            <person name="Rivas-Marin E."/>
            <person name="Kohn T."/>
            <person name="Peeters S.H."/>
            <person name="Heuer A."/>
            <person name="Rast P."/>
            <person name="Oberbeckmann S."/>
            <person name="Bunk B."/>
            <person name="Jeske O."/>
            <person name="Meyerdierks A."/>
            <person name="Storesund J.E."/>
            <person name="Kallscheuer N."/>
            <person name="Luecker S."/>
            <person name="Lage O.M."/>
            <person name="Pohl T."/>
            <person name="Merkel B.J."/>
            <person name="Hornburger P."/>
            <person name="Mueller R.-W."/>
            <person name="Bruemmer F."/>
            <person name="Labrenz M."/>
            <person name="Spormann A.M."/>
            <person name="Op den Camp H."/>
            <person name="Overmann J."/>
            <person name="Amann R."/>
            <person name="Jetten M.S.M."/>
            <person name="Mascher T."/>
            <person name="Medema M.H."/>
            <person name="Devos D.P."/>
            <person name="Kaster A.-K."/>
            <person name="Ovreas L."/>
            <person name="Rohde M."/>
            <person name="Galperin M.Y."/>
            <person name="Jogler C."/>
        </authorList>
    </citation>
    <scope>NUCLEOTIDE SEQUENCE [LARGE SCALE GENOMIC DNA]</scope>
    <source>
        <strain evidence="5 6">OJF2</strain>
    </source>
</reference>
<dbReference type="Gene3D" id="1.10.1200.10">
    <property type="entry name" value="ACP-like"/>
    <property type="match status" value="1"/>
</dbReference>
<dbReference type="Pfam" id="PF00668">
    <property type="entry name" value="Condensation"/>
    <property type="match status" value="1"/>
</dbReference>
<protein>
    <submittedName>
        <fullName evidence="5">Linear gramicidin synthase subunit B</fullName>
    </submittedName>
</protein>
<evidence type="ECO:0000313" key="6">
    <source>
        <dbReference type="Proteomes" id="UP000324233"/>
    </source>
</evidence>
<dbReference type="SUPFAM" id="SSF52777">
    <property type="entry name" value="CoA-dependent acyltransferases"/>
    <property type="match status" value="2"/>
</dbReference>
<feature type="compositionally biased region" description="Low complexity" evidence="3">
    <location>
        <begin position="519"/>
        <end position="540"/>
    </location>
</feature>
<dbReference type="FunFam" id="3.40.50.980:FF:000001">
    <property type="entry name" value="Non-ribosomal peptide synthetase"/>
    <property type="match status" value="1"/>
</dbReference>
<dbReference type="Pfam" id="PF13193">
    <property type="entry name" value="AMP-binding_C"/>
    <property type="match status" value="1"/>
</dbReference>